<reference evidence="1 2" key="2">
    <citation type="submission" date="2020-07" db="EMBL/GenBank/DDBJ databases">
        <title>Bacterial metabolism rescues the inhibition of intestinal drug absorption by food and drug additives.</title>
        <authorList>
            <person name="Zou L."/>
            <person name="Spanogiannopoulos P."/>
            <person name="Chien H.-C."/>
            <person name="Pieper L.M."/>
            <person name="Cai W."/>
            <person name="Khuri N."/>
            <person name="Pottel J."/>
            <person name="Vora B."/>
            <person name="Ni Z."/>
            <person name="Tsakalozou E."/>
            <person name="Zhang W."/>
            <person name="Shoichet B.K."/>
            <person name="Giacomini K.M."/>
            <person name="Turnbaugh P.J."/>
        </authorList>
    </citation>
    <scope>NUCLEOTIDE SEQUENCE [LARGE SCALE GENOMIC DNA]</scope>
    <source>
        <strain evidence="1 2">B33</strain>
    </source>
</reference>
<proteinExistence type="predicted"/>
<gene>
    <name evidence="1" type="ORF">HUV05_24025</name>
</gene>
<reference evidence="1 2" key="1">
    <citation type="submission" date="2020-04" db="EMBL/GenBank/DDBJ databases">
        <authorList>
            <person name="Pieper L."/>
        </authorList>
    </citation>
    <scope>NUCLEOTIDE SEQUENCE [LARGE SCALE GENOMIC DNA]</scope>
    <source>
        <strain evidence="1 2">B33</strain>
    </source>
</reference>
<accession>A0A7Y6PIT5</accession>
<comment type="caution">
    <text evidence="1">The sequence shown here is derived from an EMBL/GenBank/DDBJ whole genome shotgun (WGS) entry which is preliminary data.</text>
</comment>
<dbReference type="PROSITE" id="PS51257">
    <property type="entry name" value="PROKAR_LIPOPROTEIN"/>
    <property type="match status" value="1"/>
</dbReference>
<sequence>MKKKHILFSTIISMGMMVSSCSDYLSVEGKLGENTQSLENIFENKEWSEQWLATAYAWLTWSNIDIGSKDNCITNFSDDMCYSDRNLEYRVFK</sequence>
<dbReference type="EMBL" id="JABWDJ010000549">
    <property type="protein sequence ID" value="NVB76507.1"/>
    <property type="molecule type" value="Genomic_DNA"/>
</dbReference>
<dbReference type="Proteomes" id="UP000524321">
    <property type="component" value="Unassembled WGS sequence"/>
</dbReference>
<feature type="non-terminal residue" evidence="1">
    <location>
        <position position="93"/>
    </location>
</feature>
<evidence type="ECO:0000313" key="1">
    <source>
        <dbReference type="EMBL" id="NVB76507.1"/>
    </source>
</evidence>
<evidence type="ECO:0000313" key="2">
    <source>
        <dbReference type="Proteomes" id="UP000524321"/>
    </source>
</evidence>
<organism evidence="1 2">
    <name type="scientific">Phocaeicola vulgatus</name>
    <name type="common">Bacteroides vulgatus</name>
    <dbReference type="NCBI Taxonomy" id="821"/>
    <lineage>
        <taxon>Bacteria</taxon>
        <taxon>Pseudomonadati</taxon>
        <taxon>Bacteroidota</taxon>
        <taxon>Bacteroidia</taxon>
        <taxon>Bacteroidales</taxon>
        <taxon>Bacteroidaceae</taxon>
        <taxon>Phocaeicola</taxon>
    </lineage>
</organism>
<dbReference type="AlphaFoldDB" id="A0A7Y6PIT5"/>
<name>A0A7Y6PIT5_PHOVU</name>
<protein>
    <submittedName>
        <fullName evidence="1">RagB/SusD family nutrient uptake outer membrane protein</fullName>
    </submittedName>
</protein>